<reference evidence="1 3" key="1">
    <citation type="submission" date="2016-09" db="EMBL/GenBank/DDBJ databases">
        <title>Complete Genome Sequence of Methanosarcina thermophila MT-1.</title>
        <authorList>
            <person name="Kouzuma A."/>
        </authorList>
    </citation>
    <scope>NUCLEOTIDE SEQUENCE [LARGE SCALE GENOMIC DNA]</scope>
    <source>
        <strain evidence="1 3">MT-1</strain>
    </source>
</reference>
<proteinExistence type="predicted"/>
<dbReference type="Proteomes" id="UP000323733">
    <property type="component" value="Unassembled WGS sequence"/>
</dbReference>
<sequence>MTEDKKHYQGQRGYKAKELCPLCGEILSVAYLRKTVDGKRAYVAVGLGCPSDSCKYIKKSNQD</sequence>
<evidence type="ECO:0000313" key="2">
    <source>
        <dbReference type="EMBL" id="SFT78519.1"/>
    </source>
</evidence>
<keyword evidence="1" id="KW-0378">Hydrolase</keyword>
<dbReference type="EMBL" id="AP017646">
    <property type="protein sequence ID" value="BAW28059.1"/>
    <property type="molecule type" value="Genomic_DNA"/>
</dbReference>
<evidence type="ECO:0000313" key="1">
    <source>
        <dbReference type="EMBL" id="BAW28059.1"/>
    </source>
</evidence>
<dbReference type="AlphaFoldDB" id="A0A1I7AUC0"/>
<protein>
    <submittedName>
        <fullName evidence="1">DNA and RNA helicase</fullName>
    </submittedName>
</protein>
<keyword evidence="4" id="KW-1185">Reference proteome</keyword>
<keyword evidence="1" id="KW-0547">Nucleotide-binding</keyword>
<reference evidence="2 4" key="2">
    <citation type="submission" date="2016-10" db="EMBL/GenBank/DDBJ databases">
        <authorList>
            <person name="Varghese N."/>
            <person name="Submissions S."/>
        </authorList>
    </citation>
    <scope>NUCLEOTIDE SEQUENCE [LARGE SCALE GENOMIC DNA]</scope>
    <source>
        <strain evidence="2 4">DSM 11855</strain>
    </source>
</reference>
<keyword evidence="1" id="KW-0067">ATP-binding</keyword>
<dbReference type="GeneID" id="24848254"/>
<name>A0A1I7AUC0_METTE</name>
<dbReference type="GO" id="GO:0004386">
    <property type="term" value="F:helicase activity"/>
    <property type="evidence" value="ECO:0007669"/>
    <property type="project" value="UniProtKB-KW"/>
</dbReference>
<accession>A0A1I7AUC0</accession>
<dbReference type="RefSeq" id="WP_048167148.1">
    <property type="nucleotide sequence ID" value="NZ_FPAO01000010.1"/>
</dbReference>
<gene>
    <name evidence="1" type="ORF">MESMT1_0129</name>
    <name evidence="2" type="ORF">SAMN02910340_02370</name>
</gene>
<organism evidence="2 4">
    <name type="scientific">Methanosarcina thermophila</name>
    <dbReference type="NCBI Taxonomy" id="2210"/>
    <lineage>
        <taxon>Archaea</taxon>
        <taxon>Methanobacteriati</taxon>
        <taxon>Methanobacteriota</taxon>
        <taxon>Stenosarchaea group</taxon>
        <taxon>Methanomicrobia</taxon>
        <taxon>Methanosarcinales</taxon>
        <taxon>Methanosarcinaceae</taxon>
        <taxon>Methanosarcina</taxon>
    </lineage>
</organism>
<evidence type="ECO:0000313" key="3">
    <source>
        <dbReference type="Proteomes" id="UP000265557"/>
    </source>
</evidence>
<accession>A0A3G9CT27</accession>
<evidence type="ECO:0000313" key="4">
    <source>
        <dbReference type="Proteomes" id="UP000323733"/>
    </source>
</evidence>
<dbReference type="Proteomes" id="UP000265557">
    <property type="component" value="Chromosome"/>
</dbReference>
<dbReference type="EMBL" id="FPAO01000010">
    <property type="protein sequence ID" value="SFT78519.1"/>
    <property type="molecule type" value="Genomic_DNA"/>
</dbReference>
<keyword evidence="1" id="KW-0347">Helicase</keyword>